<dbReference type="EMBL" id="WUEK01000005">
    <property type="protein sequence ID" value="MXG89710.1"/>
    <property type="molecule type" value="Genomic_DNA"/>
</dbReference>
<gene>
    <name evidence="2" type="ORF">GRQ65_09120</name>
</gene>
<dbReference type="RefSeq" id="WP_160877461.1">
    <property type="nucleotide sequence ID" value="NZ_WUEK01000005.1"/>
</dbReference>
<reference evidence="2 3" key="1">
    <citation type="submission" date="2019-12" db="EMBL/GenBank/DDBJ databases">
        <authorList>
            <person name="Kun Z."/>
        </authorList>
    </citation>
    <scope>NUCLEOTIDE SEQUENCE [LARGE SCALE GENOMIC DNA]</scope>
    <source>
        <strain evidence="2 3">YIM 123512</strain>
    </source>
</reference>
<organism evidence="2 3">
    <name type="scientific">Nocardioides flavescens</name>
    <dbReference type="NCBI Taxonomy" id="2691959"/>
    <lineage>
        <taxon>Bacteria</taxon>
        <taxon>Bacillati</taxon>
        <taxon>Actinomycetota</taxon>
        <taxon>Actinomycetes</taxon>
        <taxon>Propionibacteriales</taxon>
        <taxon>Nocardioidaceae</taxon>
        <taxon>Nocardioides</taxon>
    </lineage>
</organism>
<evidence type="ECO:0000256" key="1">
    <source>
        <dbReference type="SAM" id="MobiDB-lite"/>
    </source>
</evidence>
<feature type="compositionally biased region" description="Acidic residues" evidence="1">
    <location>
        <begin position="1"/>
        <end position="11"/>
    </location>
</feature>
<comment type="caution">
    <text evidence="2">The sequence shown here is derived from an EMBL/GenBank/DDBJ whole genome shotgun (WGS) entry which is preliminary data.</text>
</comment>
<keyword evidence="3" id="KW-1185">Reference proteome</keyword>
<dbReference type="Proteomes" id="UP000473325">
    <property type="component" value="Unassembled WGS sequence"/>
</dbReference>
<proteinExistence type="predicted"/>
<feature type="compositionally biased region" description="Low complexity" evidence="1">
    <location>
        <begin position="12"/>
        <end position="33"/>
    </location>
</feature>
<evidence type="ECO:0000313" key="3">
    <source>
        <dbReference type="Proteomes" id="UP000473325"/>
    </source>
</evidence>
<name>A0A6L7ESR1_9ACTN</name>
<feature type="region of interest" description="Disordered" evidence="1">
    <location>
        <begin position="1"/>
        <end position="71"/>
    </location>
</feature>
<protein>
    <submittedName>
        <fullName evidence="2">Uncharacterized protein</fullName>
    </submittedName>
</protein>
<feature type="compositionally biased region" description="Acidic residues" evidence="1">
    <location>
        <begin position="44"/>
        <end position="58"/>
    </location>
</feature>
<dbReference type="AlphaFoldDB" id="A0A6L7ESR1"/>
<accession>A0A6L7ESR1</accession>
<evidence type="ECO:0000313" key="2">
    <source>
        <dbReference type="EMBL" id="MXG89710.1"/>
    </source>
</evidence>
<sequence length="71" mass="6746">MTEKPLDDDDMTTSATDGAGAGSEGSADGVDAGPGPDTGPMDTSDADAGDSESEDGVDAGDGPEVGPKDAS</sequence>